<dbReference type="PRINTS" id="PR01415">
    <property type="entry name" value="ANKYRIN"/>
</dbReference>
<evidence type="ECO:0000313" key="2">
    <source>
        <dbReference type="EMBL" id="KAK1647425.1"/>
    </source>
</evidence>
<feature type="repeat" description="ANK" evidence="1">
    <location>
        <begin position="199"/>
        <end position="227"/>
    </location>
</feature>
<dbReference type="SUPFAM" id="SSF48452">
    <property type="entry name" value="TPR-like"/>
    <property type="match status" value="1"/>
</dbReference>
<proteinExistence type="predicted"/>
<dbReference type="PROSITE" id="PS50088">
    <property type="entry name" value="ANK_REPEAT"/>
    <property type="match status" value="3"/>
</dbReference>
<evidence type="ECO:0000256" key="1">
    <source>
        <dbReference type="PROSITE-ProRule" id="PRU00023"/>
    </source>
</evidence>
<name>A0AAD8S8V4_LOLMU</name>
<accession>A0AAD8S8V4</accession>
<dbReference type="Gene3D" id="1.25.40.20">
    <property type="entry name" value="Ankyrin repeat-containing domain"/>
    <property type="match status" value="2"/>
</dbReference>
<dbReference type="SMART" id="SM00248">
    <property type="entry name" value="ANK"/>
    <property type="match status" value="5"/>
</dbReference>
<dbReference type="InterPro" id="IPR002110">
    <property type="entry name" value="Ankyrin_rpt"/>
</dbReference>
<dbReference type="Proteomes" id="UP001231189">
    <property type="component" value="Unassembled WGS sequence"/>
</dbReference>
<dbReference type="Gene3D" id="1.25.40.10">
    <property type="entry name" value="Tetratricopeptide repeat domain"/>
    <property type="match status" value="1"/>
</dbReference>
<dbReference type="Pfam" id="PF12796">
    <property type="entry name" value="Ank_2"/>
    <property type="match status" value="2"/>
</dbReference>
<dbReference type="InterPro" id="IPR011990">
    <property type="entry name" value="TPR-like_helical_dom_sf"/>
</dbReference>
<dbReference type="InterPro" id="IPR019734">
    <property type="entry name" value="TPR_rpt"/>
</dbReference>
<feature type="repeat" description="ANK" evidence="1">
    <location>
        <begin position="102"/>
        <end position="134"/>
    </location>
</feature>
<protein>
    <submittedName>
        <fullName evidence="2">Uncharacterized protein</fullName>
    </submittedName>
</protein>
<keyword evidence="1" id="KW-0040">ANK repeat</keyword>
<dbReference type="SMART" id="SM00028">
    <property type="entry name" value="TPR"/>
    <property type="match status" value="2"/>
</dbReference>
<organism evidence="2 3">
    <name type="scientific">Lolium multiflorum</name>
    <name type="common">Italian ryegrass</name>
    <name type="synonym">Lolium perenne subsp. multiflorum</name>
    <dbReference type="NCBI Taxonomy" id="4521"/>
    <lineage>
        <taxon>Eukaryota</taxon>
        <taxon>Viridiplantae</taxon>
        <taxon>Streptophyta</taxon>
        <taxon>Embryophyta</taxon>
        <taxon>Tracheophyta</taxon>
        <taxon>Spermatophyta</taxon>
        <taxon>Magnoliopsida</taxon>
        <taxon>Liliopsida</taxon>
        <taxon>Poales</taxon>
        <taxon>Poaceae</taxon>
        <taxon>BOP clade</taxon>
        <taxon>Pooideae</taxon>
        <taxon>Poodae</taxon>
        <taxon>Poeae</taxon>
        <taxon>Poeae Chloroplast Group 2 (Poeae type)</taxon>
        <taxon>Loliodinae</taxon>
        <taxon>Loliinae</taxon>
        <taxon>Lolium</taxon>
    </lineage>
</organism>
<dbReference type="PROSITE" id="PS50297">
    <property type="entry name" value="ANK_REP_REGION"/>
    <property type="match status" value="2"/>
</dbReference>
<dbReference type="InterPro" id="IPR036770">
    <property type="entry name" value="Ankyrin_rpt-contain_sf"/>
</dbReference>
<comment type="caution">
    <text evidence="2">The sequence shown here is derived from an EMBL/GenBank/DDBJ whole genome shotgun (WGS) entry which is preliminary data.</text>
</comment>
<sequence length="398" mass="43505">MAPPPPPPRFPASPTFSAGDKTRTMLLQAAINGDVRSFTRLARALDKGRGCLKETVEGVRIQGEEYMRGLGALHLAAGNGNLEMCRYLVEVLRVEVDPLDHGGKTPLIQAIYFERLNTAKYLLDQGANQDKTSYDGFAPLHCAAGLGCYKIVRQLLERGAYPDPVNCCGTPLHIVAAESDDRSMKILLDHNANYNKMVNGMTPLYFAINASSVKCVKLLVEAGADANGDYFLTALRDAPPKSGPSECLMCVLGIGDGWYPHNDSEPVDKRKLVELKSRGSKAVGGRDFLSAAESYSMAMELDPNDAALFSNRSLCWLQLGRPLLSLLDALECSKRRPGWPKALYRQSKALMSLKDYKGACKTFLDALKLDTGNAEIEDGLREALEFLKVSQSQSPKVN</sequence>
<dbReference type="EMBL" id="JAUUTY010000004">
    <property type="protein sequence ID" value="KAK1647425.1"/>
    <property type="molecule type" value="Genomic_DNA"/>
</dbReference>
<dbReference type="InterPro" id="IPR051616">
    <property type="entry name" value="Cul2-RING_E3_ligase_SR"/>
</dbReference>
<keyword evidence="3" id="KW-1185">Reference proteome</keyword>
<evidence type="ECO:0000313" key="3">
    <source>
        <dbReference type="Proteomes" id="UP001231189"/>
    </source>
</evidence>
<reference evidence="2" key="1">
    <citation type="submission" date="2023-07" db="EMBL/GenBank/DDBJ databases">
        <title>A chromosome-level genome assembly of Lolium multiflorum.</title>
        <authorList>
            <person name="Chen Y."/>
            <person name="Copetti D."/>
            <person name="Kolliker R."/>
            <person name="Studer B."/>
        </authorList>
    </citation>
    <scope>NUCLEOTIDE SEQUENCE</scope>
    <source>
        <strain evidence="2">02402/16</strain>
        <tissue evidence="2">Leaf</tissue>
    </source>
</reference>
<dbReference type="PANTHER" id="PTHR46224:SF21">
    <property type="match status" value="1"/>
</dbReference>
<dbReference type="PANTHER" id="PTHR46224">
    <property type="entry name" value="ANKYRIN REPEAT FAMILY PROTEIN"/>
    <property type="match status" value="1"/>
</dbReference>
<dbReference type="AlphaFoldDB" id="A0AAD8S8V4"/>
<feature type="repeat" description="ANK" evidence="1">
    <location>
        <begin position="135"/>
        <end position="167"/>
    </location>
</feature>
<dbReference type="SUPFAM" id="SSF48403">
    <property type="entry name" value="Ankyrin repeat"/>
    <property type="match status" value="1"/>
</dbReference>
<gene>
    <name evidence="2" type="ORF">QYE76_065230</name>
</gene>